<evidence type="ECO:0000313" key="2">
    <source>
        <dbReference type="EMBL" id="TVO33751.1"/>
    </source>
</evidence>
<dbReference type="Gene3D" id="3.90.226.10">
    <property type="entry name" value="2-enoyl-CoA Hydratase, Chain A, domain 1"/>
    <property type="match status" value="1"/>
</dbReference>
<evidence type="ECO:0000313" key="1">
    <source>
        <dbReference type="EMBL" id="GLT13565.1"/>
    </source>
</evidence>
<reference evidence="4" key="2">
    <citation type="journal article" date="2019" name="Int. J. Syst. Evol. Microbiol.">
        <title>The Global Catalogue of Microorganisms (GCM) 10K type strain sequencing project: providing services to taxonomists for standard genome sequencing and annotation.</title>
        <authorList>
            <consortium name="The Broad Institute Genomics Platform"/>
            <consortium name="The Broad Institute Genome Sequencing Center for Infectious Disease"/>
            <person name="Wu L."/>
            <person name="Ma J."/>
        </authorList>
    </citation>
    <scope>NUCLEOTIDE SEQUENCE [LARGE SCALE GENOMIC DNA]</scope>
    <source>
        <strain evidence="4">NBRC 111146</strain>
    </source>
</reference>
<evidence type="ECO:0000313" key="3">
    <source>
        <dbReference type="Proteomes" id="UP000319828"/>
    </source>
</evidence>
<comment type="caution">
    <text evidence="2">The sequence shown here is derived from an EMBL/GenBank/DDBJ whole genome shotgun (WGS) entry which is preliminary data.</text>
</comment>
<reference evidence="1" key="1">
    <citation type="journal article" date="2014" name="Int. J. Syst. Evol. Microbiol.">
        <title>Complete genome of a new Firmicutes species belonging to the dominant human colonic microbiota ('Ruminococcus bicirculans') reveals two chromosomes and a selective capacity to utilize plant glucans.</title>
        <authorList>
            <consortium name="NISC Comparative Sequencing Program"/>
            <person name="Wegmann U."/>
            <person name="Louis P."/>
            <person name="Goesmann A."/>
            <person name="Henrissat B."/>
            <person name="Duncan S.H."/>
            <person name="Flint H.J."/>
        </authorList>
    </citation>
    <scope>NUCLEOTIDE SEQUENCE</scope>
    <source>
        <strain evidence="1">NBRC 111146</strain>
    </source>
</reference>
<dbReference type="InterPro" id="IPR029045">
    <property type="entry name" value="ClpP/crotonase-like_dom_sf"/>
</dbReference>
<gene>
    <name evidence="2" type="ORF">FOF44_14655</name>
    <name evidence="1" type="ORF">GCM10007931_05390</name>
</gene>
<dbReference type="Proteomes" id="UP000319828">
    <property type="component" value="Unassembled WGS sequence"/>
</dbReference>
<dbReference type="SUPFAM" id="SSF52096">
    <property type="entry name" value="ClpP/crotonase"/>
    <property type="match status" value="1"/>
</dbReference>
<dbReference type="EMBL" id="VMKJ01000037">
    <property type="protein sequence ID" value="TVO33751.1"/>
    <property type="molecule type" value="Genomic_DNA"/>
</dbReference>
<organism evidence="2 3">
    <name type="scientific">Vibrio algivorus</name>
    <dbReference type="NCBI Taxonomy" id="1667024"/>
    <lineage>
        <taxon>Bacteria</taxon>
        <taxon>Pseudomonadati</taxon>
        <taxon>Pseudomonadota</taxon>
        <taxon>Gammaproteobacteria</taxon>
        <taxon>Vibrionales</taxon>
        <taxon>Vibrionaceae</taxon>
        <taxon>Vibrio</taxon>
    </lineage>
</organism>
<accession>A0A557NZB6</accession>
<dbReference type="RefSeq" id="WP_089123970.1">
    <property type="nucleotide sequence ID" value="NZ_BSPV01000003.1"/>
</dbReference>
<proteinExistence type="predicted"/>
<reference evidence="2 3" key="3">
    <citation type="submission" date="2019-07" db="EMBL/GenBank/DDBJ databases">
        <title>The draft genome sequence of Vibrio algivorus M1486.</title>
        <authorList>
            <person name="Meng X."/>
        </authorList>
    </citation>
    <scope>NUCLEOTIDE SEQUENCE [LARGE SCALE GENOMIC DNA]</scope>
    <source>
        <strain evidence="2 3">M1486</strain>
    </source>
</reference>
<dbReference type="AlphaFoldDB" id="A0A557NZB6"/>
<evidence type="ECO:0000313" key="4">
    <source>
        <dbReference type="Proteomes" id="UP001157156"/>
    </source>
</evidence>
<dbReference type="EMBL" id="BSPV01000003">
    <property type="protein sequence ID" value="GLT13565.1"/>
    <property type="molecule type" value="Genomic_DNA"/>
</dbReference>
<reference evidence="1" key="4">
    <citation type="submission" date="2023-01" db="EMBL/GenBank/DDBJ databases">
        <title>Draft genome sequence of Vibrio algivorus strain NBRC 111146.</title>
        <authorList>
            <person name="Sun Q."/>
            <person name="Mori K."/>
        </authorList>
    </citation>
    <scope>NUCLEOTIDE SEQUENCE</scope>
    <source>
        <strain evidence="1">NBRC 111146</strain>
    </source>
</reference>
<sequence>MFRFSSRYTIIGSALFIFMVSINFSFAATYKAFHAQGRDIISLNGAIKSGESKRFENFIATHENVQYILLQSLGGSVNEAIKIGKIIKQSKLKTAVETYCYSACFITLMSGEPRYVYQEAYVGVHRPYFEKDKIVQDTKHSSTYCSLAHYFQFLLGDNKQSHQVVSLIYKTPSKDMYQVSPSESFLDLNYYSHSAL</sequence>
<dbReference type="Proteomes" id="UP001157156">
    <property type="component" value="Unassembled WGS sequence"/>
</dbReference>
<name>A0A557NZB6_9VIBR</name>
<keyword evidence="4" id="KW-1185">Reference proteome</keyword>
<protein>
    <submittedName>
        <fullName evidence="2">Uncharacterized protein</fullName>
    </submittedName>
</protein>
<dbReference type="OrthoDB" id="5877941at2"/>